<name>A0ABU2H7J7_9ACTN</name>
<dbReference type="EMBL" id="JAVLVT010000005">
    <property type="protein sequence ID" value="MDS1271283.1"/>
    <property type="molecule type" value="Genomic_DNA"/>
</dbReference>
<keyword evidence="4" id="KW-1185">Reference proteome</keyword>
<dbReference type="Pfam" id="PF18974">
    <property type="entry name" value="DUF5710"/>
    <property type="match status" value="1"/>
</dbReference>
<proteinExistence type="predicted"/>
<dbReference type="Proteomes" id="UP001250214">
    <property type="component" value="Unassembled WGS sequence"/>
</dbReference>
<feature type="region of interest" description="Disordered" evidence="1">
    <location>
        <begin position="140"/>
        <end position="198"/>
    </location>
</feature>
<protein>
    <submittedName>
        <fullName evidence="3">DUF5710 domain-containing protein</fullName>
    </submittedName>
</protein>
<reference evidence="4" key="1">
    <citation type="submission" date="2023-07" db="EMBL/GenBank/DDBJ databases">
        <title>Novel species in the genus Lipingzhangella isolated from Sambhar Salt Lake.</title>
        <authorList>
            <person name="Jiya N."/>
            <person name="Kajale S."/>
            <person name="Sharma A."/>
        </authorList>
    </citation>
    <scope>NUCLEOTIDE SEQUENCE [LARGE SCALE GENOMIC DNA]</scope>
    <source>
        <strain evidence="4">LS1_29</strain>
    </source>
</reference>
<feature type="compositionally biased region" description="Basic and acidic residues" evidence="1">
    <location>
        <begin position="174"/>
        <end position="198"/>
    </location>
</feature>
<evidence type="ECO:0000313" key="4">
    <source>
        <dbReference type="Proteomes" id="UP001250214"/>
    </source>
</evidence>
<comment type="caution">
    <text evidence="3">The sequence shown here is derived from an EMBL/GenBank/DDBJ whole genome shotgun (WGS) entry which is preliminary data.</text>
</comment>
<feature type="domain" description="DUF5710" evidence="2">
    <location>
        <begin position="195"/>
        <end position="235"/>
    </location>
</feature>
<sequence length="423" mass="47907">MNIRRCHHDLLEGQCSYCQEVPAGLTERVAVTTGGDVFHRSTNCVALREGHKKARARGQDVYDPEVVPLARVRHERDPCIACFPDFTPPGTRLCWVYSQGQWNKGLLTRWIGRNASGQWEAWVAFVVEVPQLEKINETYLRPREAGQETPPGRVSVTRTPGAQRRQPAETGGEAEPRVPRPRDDGTRGEPPVEERIWLDVPFAEKDEAKAAGARWDGTARRWYAPRAGIAALERWAAAPELPTLLPGEDRSLGSGLYVDLVPSSCWFTNARSCLEPRDWERVRRMVTARAGNVCEICGAEPDRAQQRWMEVHERWVYDARLRVQTLRRLICVCTPCHTVTHFGYAQVRGLERQAFAHLMSVTEMGPSQARAHVDEAFAVWEERSRHVWSLDLSMLTDAGIRVLPAPRARDRVDTARRTLEGEP</sequence>
<organism evidence="3 4">
    <name type="scientific">Lipingzhangella rawalii</name>
    <dbReference type="NCBI Taxonomy" id="2055835"/>
    <lineage>
        <taxon>Bacteria</taxon>
        <taxon>Bacillati</taxon>
        <taxon>Actinomycetota</taxon>
        <taxon>Actinomycetes</taxon>
        <taxon>Streptosporangiales</taxon>
        <taxon>Nocardiopsidaceae</taxon>
        <taxon>Lipingzhangella</taxon>
    </lineage>
</organism>
<evidence type="ECO:0000256" key="1">
    <source>
        <dbReference type="SAM" id="MobiDB-lite"/>
    </source>
</evidence>
<evidence type="ECO:0000259" key="2">
    <source>
        <dbReference type="Pfam" id="PF18974"/>
    </source>
</evidence>
<gene>
    <name evidence="3" type="ORF">RIF23_13355</name>
</gene>
<dbReference type="InterPro" id="IPR043764">
    <property type="entry name" value="DUF5710"/>
</dbReference>
<evidence type="ECO:0000313" key="3">
    <source>
        <dbReference type="EMBL" id="MDS1271283.1"/>
    </source>
</evidence>
<accession>A0ABU2H7J7</accession>